<reference evidence="2" key="1">
    <citation type="submission" date="2016-11" db="EMBL/GenBank/DDBJ databases">
        <authorList>
            <person name="Varghese N."/>
            <person name="Submissions S."/>
        </authorList>
    </citation>
    <scope>NUCLEOTIDE SEQUENCE [LARGE SCALE GENOMIC DNA]</scope>
    <source>
        <strain evidence="2">GAS401</strain>
    </source>
</reference>
<sequence>MYRIIHVDQDWIVCEGQIGIIKFDRKAAALRAVHDAKELLHSNEPLERKPIKSIAVGTRWLKA</sequence>
<evidence type="ECO:0000313" key="2">
    <source>
        <dbReference type="Proteomes" id="UP000184096"/>
    </source>
</evidence>
<protein>
    <recommendedName>
        <fullName evidence="3">DUF2188 domain-containing protein</fullName>
    </recommendedName>
</protein>
<evidence type="ECO:0008006" key="3">
    <source>
        <dbReference type="Google" id="ProtNLM"/>
    </source>
</evidence>
<gene>
    <name evidence="1" type="ORF">SAMN05444170_2442</name>
</gene>
<evidence type="ECO:0000313" key="1">
    <source>
        <dbReference type="EMBL" id="SHN73296.1"/>
    </source>
</evidence>
<dbReference type="AlphaFoldDB" id="A0A1M7TRK0"/>
<keyword evidence="2" id="KW-1185">Reference proteome</keyword>
<organism evidence="1 2">
    <name type="scientific">Bradyrhizobium erythrophlei</name>
    <dbReference type="NCBI Taxonomy" id="1437360"/>
    <lineage>
        <taxon>Bacteria</taxon>
        <taxon>Pseudomonadati</taxon>
        <taxon>Pseudomonadota</taxon>
        <taxon>Alphaproteobacteria</taxon>
        <taxon>Hyphomicrobiales</taxon>
        <taxon>Nitrobacteraceae</taxon>
        <taxon>Bradyrhizobium</taxon>
    </lineage>
</organism>
<accession>A0A1M7TRK0</accession>
<dbReference type="RefSeq" id="WP_072818099.1">
    <property type="nucleotide sequence ID" value="NZ_LT670849.1"/>
</dbReference>
<proteinExistence type="predicted"/>
<dbReference type="Proteomes" id="UP000184096">
    <property type="component" value="Chromosome I"/>
</dbReference>
<dbReference type="EMBL" id="LT670849">
    <property type="protein sequence ID" value="SHN73296.1"/>
    <property type="molecule type" value="Genomic_DNA"/>
</dbReference>
<dbReference type="OrthoDB" id="8247204at2"/>
<name>A0A1M7TRK0_9BRAD</name>